<evidence type="ECO:0000256" key="4">
    <source>
        <dbReference type="ARBA" id="ARBA00022448"/>
    </source>
</evidence>
<dbReference type="PRINTS" id="PR01435">
    <property type="entry name" value="NPOXDRDTASE5"/>
</dbReference>
<evidence type="ECO:0000256" key="2">
    <source>
        <dbReference type="ARBA" id="ARBA00012944"/>
    </source>
</evidence>
<keyword evidence="10" id="KW-0520">NAD</keyword>
<comment type="catalytic activity">
    <reaction evidence="13">
        <text>a ubiquinone + NADH + 5 H(+)(in) = a ubiquinol + NAD(+) + 4 H(+)(out)</text>
        <dbReference type="Rhea" id="RHEA:29091"/>
        <dbReference type="Rhea" id="RHEA-COMP:9565"/>
        <dbReference type="Rhea" id="RHEA-COMP:9566"/>
        <dbReference type="ChEBI" id="CHEBI:15378"/>
        <dbReference type="ChEBI" id="CHEBI:16389"/>
        <dbReference type="ChEBI" id="CHEBI:17976"/>
        <dbReference type="ChEBI" id="CHEBI:57540"/>
        <dbReference type="ChEBI" id="CHEBI:57945"/>
        <dbReference type="EC" id="7.1.1.2"/>
    </reaction>
</comment>
<feature type="region of interest" description="Disordered" evidence="15">
    <location>
        <begin position="470"/>
        <end position="494"/>
    </location>
</feature>
<feature type="transmembrane region" description="Helical" evidence="16">
    <location>
        <begin position="505"/>
        <end position="525"/>
    </location>
</feature>
<evidence type="ECO:0000313" key="21">
    <source>
        <dbReference type="Proteomes" id="UP000552757"/>
    </source>
</evidence>
<accession>A0A7W6DE51</accession>
<evidence type="ECO:0000256" key="11">
    <source>
        <dbReference type="ARBA" id="ARBA00023075"/>
    </source>
</evidence>
<dbReference type="GO" id="GO:0008137">
    <property type="term" value="F:NADH dehydrogenase (ubiquinone) activity"/>
    <property type="evidence" value="ECO:0007669"/>
    <property type="project" value="UniProtKB-EC"/>
</dbReference>
<evidence type="ECO:0000256" key="9">
    <source>
        <dbReference type="ARBA" id="ARBA00022989"/>
    </source>
</evidence>
<dbReference type="Proteomes" id="UP000552757">
    <property type="component" value="Unassembled WGS sequence"/>
</dbReference>
<evidence type="ECO:0000256" key="13">
    <source>
        <dbReference type="ARBA" id="ARBA00049551"/>
    </source>
</evidence>
<feature type="transmembrane region" description="Helical" evidence="16">
    <location>
        <begin position="114"/>
        <end position="132"/>
    </location>
</feature>
<evidence type="ECO:0000313" key="20">
    <source>
        <dbReference type="EMBL" id="MBB3980904.1"/>
    </source>
</evidence>
<protein>
    <recommendedName>
        <fullName evidence="3">NADH-ubiquinone oxidoreductase chain 5</fullName>
        <ecNumber evidence="2">7.1.1.2</ecNumber>
    </recommendedName>
</protein>
<evidence type="ECO:0000256" key="3">
    <source>
        <dbReference type="ARBA" id="ARBA00021096"/>
    </source>
</evidence>
<gene>
    <name evidence="20" type="ORF">GGR44_000535</name>
</gene>
<dbReference type="Pfam" id="PF00361">
    <property type="entry name" value="Proton_antipo_M"/>
    <property type="match status" value="1"/>
</dbReference>
<feature type="transmembrane region" description="Helical" evidence="16">
    <location>
        <begin position="424"/>
        <end position="445"/>
    </location>
</feature>
<dbReference type="GO" id="GO:0012505">
    <property type="term" value="C:endomembrane system"/>
    <property type="evidence" value="ECO:0007669"/>
    <property type="project" value="UniProtKB-SubCell"/>
</dbReference>
<comment type="caution">
    <text evidence="20">The sequence shown here is derived from an EMBL/GenBank/DDBJ whole genome shotgun (WGS) entry which is preliminary data.</text>
</comment>
<feature type="transmembrane region" description="Helical" evidence="16">
    <location>
        <begin position="559"/>
        <end position="579"/>
    </location>
</feature>
<keyword evidence="12 16" id="KW-0472">Membrane</keyword>
<feature type="domain" description="NADH-Ubiquinone oxidoreductase (complex I) chain 5 N-terminal" evidence="18">
    <location>
        <begin position="65"/>
        <end position="115"/>
    </location>
</feature>
<evidence type="ECO:0000256" key="8">
    <source>
        <dbReference type="ARBA" id="ARBA00022982"/>
    </source>
</evidence>
<evidence type="ECO:0000256" key="7">
    <source>
        <dbReference type="ARBA" id="ARBA00022967"/>
    </source>
</evidence>
<evidence type="ECO:0000256" key="12">
    <source>
        <dbReference type="ARBA" id="ARBA00023136"/>
    </source>
</evidence>
<keyword evidence="11" id="KW-0830">Ubiquinone</keyword>
<evidence type="ECO:0000256" key="14">
    <source>
        <dbReference type="RuleBase" id="RU000320"/>
    </source>
</evidence>
<reference evidence="20 21" key="1">
    <citation type="submission" date="2020-08" db="EMBL/GenBank/DDBJ databases">
        <title>Genomic Encyclopedia of Type Strains, Phase IV (KMG-IV): sequencing the most valuable type-strain genomes for metagenomic binning, comparative biology and taxonomic classification.</title>
        <authorList>
            <person name="Goeker M."/>
        </authorList>
    </citation>
    <scope>NUCLEOTIDE SEQUENCE [LARGE SCALE GENOMIC DNA]</scope>
    <source>
        <strain evidence="20 21">DSM 29348</strain>
    </source>
</reference>
<name>A0A7W6DE51_9SPHN</name>
<dbReference type="Pfam" id="PF00662">
    <property type="entry name" value="Proton_antipo_N"/>
    <property type="match status" value="1"/>
</dbReference>
<comment type="subcellular location">
    <subcellularLocation>
        <location evidence="1">Endomembrane system</location>
        <topology evidence="1">Multi-pass membrane protein</topology>
    </subcellularLocation>
    <subcellularLocation>
        <location evidence="14">Membrane</location>
        <topology evidence="14">Multi-pass membrane protein</topology>
    </subcellularLocation>
</comment>
<feature type="domain" description="NADH dehydrogenase subunit 5 C-terminal" evidence="19">
    <location>
        <begin position="556"/>
        <end position="672"/>
    </location>
</feature>
<feature type="domain" description="NADH:quinone oxidoreductase/Mrp antiporter transmembrane" evidence="17">
    <location>
        <begin position="131"/>
        <end position="436"/>
    </location>
</feature>
<dbReference type="PANTHER" id="PTHR42829:SF2">
    <property type="entry name" value="NADH-UBIQUINONE OXIDOREDUCTASE CHAIN 5"/>
    <property type="match status" value="1"/>
</dbReference>
<feature type="transmembrane region" description="Helical" evidence="16">
    <location>
        <begin position="661"/>
        <end position="680"/>
    </location>
</feature>
<dbReference type="EC" id="7.1.1.2" evidence="2"/>
<feature type="compositionally biased region" description="Basic and acidic residues" evidence="15">
    <location>
        <begin position="470"/>
        <end position="489"/>
    </location>
</feature>
<feature type="transmembrane region" description="Helical" evidence="16">
    <location>
        <begin position="312"/>
        <end position="334"/>
    </location>
</feature>
<dbReference type="EMBL" id="JACIEB010000001">
    <property type="protein sequence ID" value="MBB3980904.1"/>
    <property type="molecule type" value="Genomic_DNA"/>
</dbReference>
<keyword evidence="8" id="KW-0249">Electron transport</keyword>
<evidence type="ECO:0000259" key="19">
    <source>
        <dbReference type="Pfam" id="PF06455"/>
    </source>
</evidence>
<keyword evidence="7" id="KW-1278">Translocase</keyword>
<proteinExistence type="predicted"/>
<dbReference type="RefSeq" id="WP_183953881.1">
    <property type="nucleotide sequence ID" value="NZ_JACIEB010000001.1"/>
</dbReference>
<dbReference type="AlphaFoldDB" id="A0A7W6DE51"/>
<organism evidence="20 21">
    <name type="scientific">Sphingobium fontiphilum</name>
    <dbReference type="NCBI Taxonomy" id="944425"/>
    <lineage>
        <taxon>Bacteria</taxon>
        <taxon>Pseudomonadati</taxon>
        <taxon>Pseudomonadota</taxon>
        <taxon>Alphaproteobacteria</taxon>
        <taxon>Sphingomonadales</taxon>
        <taxon>Sphingomonadaceae</taxon>
        <taxon>Sphingobium</taxon>
    </lineage>
</organism>
<dbReference type="Gene3D" id="1.20.5.2700">
    <property type="match status" value="1"/>
</dbReference>
<dbReference type="InterPro" id="IPR001516">
    <property type="entry name" value="Proton_antipo_N"/>
</dbReference>
<dbReference type="InterPro" id="IPR001750">
    <property type="entry name" value="ND/Mrp_TM"/>
</dbReference>
<dbReference type="InterPro" id="IPR010934">
    <property type="entry name" value="NADH_DH_su5_C"/>
</dbReference>
<feature type="transmembrane region" description="Helical" evidence="16">
    <location>
        <begin position="177"/>
        <end position="200"/>
    </location>
</feature>
<evidence type="ECO:0000256" key="10">
    <source>
        <dbReference type="ARBA" id="ARBA00023027"/>
    </source>
</evidence>
<feature type="transmembrane region" description="Helical" evidence="16">
    <location>
        <begin position="81"/>
        <end position="102"/>
    </location>
</feature>
<evidence type="ECO:0000259" key="17">
    <source>
        <dbReference type="Pfam" id="PF00361"/>
    </source>
</evidence>
<keyword evidence="21" id="KW-1185">Reference proteome</keyword>
<keyword evidence="6 14" id="KW-0812">Transmembrane</keyword>
<evidence type="ECO:0000256" key="5">
    <source>
        <dbReference type="ARBA" id="ARBA00022660"/>
    </source>
</evidence>
<keyword evidence="4" id="KW-0813">Transport</keyword>
<evidence type="ECO:0000256" key="16">
    <source>
        <dbReference type="SAM" id="Phobius"/>
    </source>
</evidence>
<keyword evidence="5" id="KW-0679">Respiratory chain</keyword>
<evidence type="ECO:0000256" key="15">
    <source>
        <dbReference type="SAM" id="MobiDB-lite"/>
    </source>
</evidence>
<evidence type="ECO:0000256" key="1">
    <source>
        <dbReference type="ARBA" id="ARBA00004127"/>
    </source>
</evidence>
<dbReference type="Pfam" id="PF06455">
    <property type="entry name" value="NADH5_C"/>
    <property type="match status" value="1"/>
</dbReference>
<dbReference type="GO" id="GO:0042773">
    <property type="term" value="P:ATP synthesis coupled electron transport"/>
    <property type="evidence" value="ECO:0007669"/>
    <property type="project" value="InterPro"/>
</dbReference>
<evidence type="ECO:0000256" key="6">
    <source>
        <dbReference type="ARBA" id="ARBA00022692"/>
    </source>
</evidence>
<dbReference type="GO" id="GO:0003954">
    <property type="term" value="F:NADH dehydrogenase activity"/>
    <property type="evidence" value="ECO:0007669"/>
    <property type="project" value="TreeGrafter"/>
</dbReference>
<feature type="transmembrane region" description="Helical" evidence="16">
    <location>
        <begin position="138"/>
        <end position="156"/>
    </location>
</feature>
<dbReference type="InterPro" id="IPR003945">
    <property type="entry name" value="NU5C-like"/>
</dbReference>
<sequence>MIQLIVLLPLLAAIIAGFGNKALGKLPAKIVTTGALFASCAMSWPIFLSFVMGDGHATVEPVFTWIQSGSFDAQWALRVDAMTAVMLVVITSVSALVHLYSWGYMDEEPDQPRFFAYLSLFTFAMLMLVTANNLLQMFFGWEGVGLASYLLIGFWFRKPSANAAAIKAFVVNRVGDLGFMMGIFGTYLVFDTISIPDILAAAPAMAGSTIGFLGHRFDTMTVLCLLLFIGAMGKSAQLGLHTWLPDAMEGPTPVSALIHAATMVTAGVFMVCRLSPMFETSPTALGFVTFIGAATCLFAATVGTVQTDIKRVIAYSTCSQLGYMFFAAGVGAYGAAMFHLFTHAFFKALLFLCAGSVIHAMHHEQDMRYYGGLRKEIPITFWTMTLGTLAITGVGVPLLGVGFAGFYSKDGILEAAYAAGGSGIGAYLVGVFAALLTSFYSWRLVFLTFFGKPRWAASEHIQHALHDAHGDHAHDDHAHDAHGHDDHHHAPATGTGGYHPHESPWVMLVPLIVLSVGAVFAGFAFHDQFIGPEGGIAFWNGALAFDSHLMHAAHEVPTWVKFGPFTVMALGLAIAWLAYIKNTDWPQRFVATFGALYQFLLNKWYFDELYNVLFVKPAFAIGRFFWKFGDIGFIDRFGPNGLAALVVQGNKVTRRIQSGYLYTYALVMLIGLAAAATWAMTR</sequence>
<feature type="transmembrane region" description="Helical" evidence="16">
    <location>
        <begin position="340"/>
        <end position="360"/>
    </location>
</feature>
<dbReference type="PRINTS" id="PR01434">
    <property type="entry name" value="NADHDHGNASE5"/>
</dbReference>
<dbReference type="GO" id="GO:0016020">
    <property type="term" value="C:membrane"/>
    <property type="evidence" value="ECO:0007669"/>
    <property type="project" value="UniProtKB-SubCell"/>
</dbReference>
<dbReference type="NCBIfam" id="NF005141">
    <property type="entry name" value="PRK06590.1"/>
    <property type="match status" value="1"/>
</dbReference>
<feature type="transmembrane region" description="Helical" evidence="16">
    <location>
        <begin position="220"/>
        <end position="244"/>
    </location>
</feature>
<feature type="transmembrane region" description="Helical" evidence="16">
    <location>
        <begin position="284"/>
        <end position="305"/>
    </location>
</feature>
<evidence type="ECO:0000259" key="18">
    <source>
        <dbReference type="Pfam" id="PF00662"/>
    </source>
</evidence>
<dbReference type="NCBIfam" id="TIGR01974">
    <property type="entry name" value="NDH_I_L"/>
    <property type="match status" value="1"/>
</dbReference>
<keyword evidence="9 16" id="KW-1133">Transmembrane helix</keyword>
<dbReference type="PANTHER" id="PTHR42829">
    <property type="entry name" value="NADH-UBIQUINONE OXIDOREDUCTASE CHAIN 5"/>
    <property type="match status" value="1"/>
</dbReference>
<dbReference type="InterPro" id="IPR018393">
    <property type="entry name" value="NADHpl_OxRdtase_5_subgr"/>
</dbReference>
<feature type="transmembrane region" description="Helical" evidence="16">
    <location>
        <begin position="381"/>
        <end position="404"/>
    </location>
</feature>
<dbReference type="GO" id="GO:0015990">
    <property type="term" value="P:electron transport coupled proton transport"/>
    <property type="evidence" value="ECO:0007669"/>
    <property type="project" value="TreeGrafter"/>
</dbReference>